<dbReference type="InterPro" id="IPR035940">
    <property type="entry name" value="CAP_sf"/>
</dbReference>
<dbReference type="CDD" id="cd05379">
    <property type="entry name" value="CAP_bacterial"/>
    <property type="match status" value="1"/>
</dbReference>
<evidence type="ECO:0000313" key="4">
    <source>
        <dbReference type="EMBL" id="PIT97797.1"/>
    </source>
</evidence>
<dbReference type="AlphaFoldDB" id="A0A2M6WYG6"/>
<name>A0A2M6WYG6_9BACT</name>
<feature type="compositionally biased region" description="Basic and acidic residues" evidence="2">
    <location>
        <begin position="269"/>
        <end position="280"/>
    </location>
</feature>
<feature type="region of interest" description="Disordered" evidence="2">
    <location>
        <begin position="209"/>
        <end position="280"/>
    </location>
</feature>
<dbReference type="PANTHER" id="PTHR31157:SF1">
    <property type="entry name" value="SCP DOMAIN-CONTAINING PROTEIN"/>
    <property type="match status" value="1"/>
</dbReference>
<evidence type="ECO:0000256" key="1">
    <source>
        <dbReference type="SAM" id="Coils"/>
    </source>
</evidence>
<evidence type="ECO:0000259" key="3">
    <source>
        <dbReference type="Pfam" id="PF00188"/>
    </source>
</evidence>
<feature type="domain" description="SCP" evidence="3">
    <location>
        <begin position="69"/>
        <end position="176"/>
    </location>
</feature>
<protein>
    <recommendedName>
        <fullName evidence="3">SCP domain-containing protein</fullName>
    </recommendedName>
</protein>
<dbReference type="Proteomes" id="UP000230731">
    <property type="component" value="Unassembled WGS sequence"/>
</dbReference>
<evidence type="ECO:0000256" key="2">
    <source>
        <dbReference type="SAM" id="MobiDB-lite"/>
    </source>
</evidence>
<gene>
    <name evidence="4" type="ORF">COT71_04215</name>
</gene>
<dbReference type="EMBL" id="PEZP01000044">
    <property type="protein sequence ID" value="PIT97797.1"/>
    <property type="molecule type" value="Genomic_DNA"/>
</dbReference>
<reference evidence="5" key="1">
    <citation type="submission" date="2017-09" db="EMBL/GenBank/DDBJ databases">
        <title>Depth-based differentiation of microbial function through sediment-hosted aquifers and enrichment of novel symbionts in the deep terrestrial subsurface.</title>
        <authorList>
            <person name="Probst A.J."/>
            <person name="Ladd B."/>
            <person name="Jarett J.K."/>
            <person name="Geller-Mcgrath D.E."/>
            <person name="Sieber C.M.K."/>
            <person name="Emerson J.B."/>
            <person name="Anantharaman K."/>
            <person name="Thomas B.C."/>
            <person name="Malmstrom R."/>
            <person name="Stieglmeier M."/>
            <person name="Klingl A."/>
            <person name="Woyke T."/>
            <person name="Ryan C.M."/>
            <person name="Banfield J.F."/>
        </authorList>
    </citation>
    <scope>NUCLEOTIDE SEQUENCE [LARGE SCALE GENOMIC DNA]</scope>
</reference>
<dbReference type="SUPFAM" id="SSF55797">
    <property type="entry name" value="PR-1-like"/>
    <property type="match status" value="1"/>
</dbReference>
<dbReference type="InterPro" id="IPR014044">
    <property type="entry name" value="CAP_dom"/>
</dbReference>
<organism evidence="4 5">
    <name type="scientific">Candidatus Andersenbacteria bacterium CG10_big_fil_rev_8_21_14_0_10_54_11</name>
    <dbReference type="NCBI Taxonomy" id="1974485"/>
    <lineage>
        <taxon>Bacteria</taxon>
        <taxon>Candidatus Anderseniibacteriota</taxon>
    </lineage>
</organism>
<dbReference type="Gene3D" id="3.40.33.10">
    <property type="entry name" value="CAP"/>
    <property type="match status" value="1"/>
</dbReference>
<evidence type="ECO:0000313" key="5">
    <source>
        <dbReference type="Proteomes" id="UP000230731"/>
    </source>
</evidence>
<feature type="compositionally biased region" description="Basic and acidic residues" evidence="2">
    <location>
        <begin position="232"/>
        <end position="249"/>
    </location>
</feature>
<feature type="coiled-coil region" evidence="1">
    <location>
        <begin position="289"/>
        <end position="341"/>
    </location>
</feature>
<dbReference type="PANTHER" id="PTHR31157">
    <property type="entry name" value="SCP DOMAIN-CONTAINING PROTEIN"/>
    <property type="match status" value="1"/>
</dbReference>
<sequence length="346" mass="37973">MRFLIWLLLMFLGAGSILAGAYVAGIIPFNTKGAVSQVQQMAEKHITAPPPLRGPTEPSGAVLTAAGILRETNKHRAAAGLSPLTANAALAVAAQAKTDDMFTRQYFEHESPDGDGPGDVVEAAGYDFLRVGENLALGNFNSDADLVQAWMDSPGHRANILNPGFTEIGISAAAGQFISNHTWLAVQEFGLPASACPAPDPNVRTAFEQAKSESSTAARREELTARSTEIQQRYDEANRLAKDANEKINRGNSETNRGNEIYQETGDESQARPHWEKGKELQTEGRALYEQAQQLQSSADRQRDELQRQRDQFNAQIFASNAELQRQANEINQQIRTYNECINKFQ</sequence>
<comment type="caution">
    <text evidence="4">The sequence shown here is derived from an EMBL/GenBank/DDBJ whole genome shotgun (WGS) entry which is preliminary data.</text>
</comment>
<proteinExistence type="predicted"/>
<dbReference type="Pfam" id="PF00188">
    <property type="entry name" value="CAP"/>
    <property type="match status" value="1"/>
</dbReference>
<accession>A0A2M6WYG6</accession>
<keyword evidence="1" id="KW-0175">Coiled coil</keyword>